<protein>
    <submittedName>
        <fullName evidence="1">Uncharacterized protein</fullName>
    </submittedName>
</protein>
<sequence>MTEEAIKQARALHERVHELTSLAVTKAFGAADDVRVPILHKLEESRVLQRAEMGALARAVLTLLGEKGEEVYLGYLVEELDLQVKALEKAAGEPKEPA</sequence>
<comment type="caution">
    <text evidence="1">The sequence shown here is derived from an EMBL/GenBank/DDBJ whole genome shotgun (WGS) entry which is preliminary data.</text>
</comment>
<name>A0A0F8Z0P2_9ZZZZ</name>
<proteinExistence type="predicted"/>
<gene>
    <name evidence="1" type="ORF">LCGC14_3029460</name>
</gene>
<reference evidence="1" key="1">
    <citation type="journal article" date="2015" name="Nature">
        <title>Complex archaea that bridge the gap between prokaryotes and eukaryotes.</title>
        <authorList>
            <person name="Spang A."/>
            <person name="Saw J.H."/>
            <person name="Jorgensen S.L."/>
            <person name="Zaremba-Niedzwiedzka K."/>
            <person name="Martijn J."/>
            <person name="Lind A.E."/>
            <person name="van Eijk R."/>
            <person name="Schleper C."/>
            <person name="Guy L."/>
            <person name="Ettema T.J."/>
        </authorList>
    </citation>
    <scope>NUCLEOTIDE SEQUENCE</scope>
</reference>
<organism evidence="1">
    <name type="scientific">marine sediment metagenome</name>
    <dbReference type="NCBI Taxonomy" id="412755"/>
    <lineage>
        <taxon>unclassified sequences</taxon>
        <taxon>metagenomes</taxon>
        <taxon>ecological metagenomes</taxon>
    </lineage>
</organism>
<dbReference type="AlphaFoldDB" id="A0A0F8Z0P2"/>
<evidence type="ECO:0000313" key="1">
    <source>
        <dbReference type="EMBL" id="KKK59929.1"/>
    </source>
</evidence>
<accession>A0A0F8Z0P2</accession>
<dbReference type="EMBL" id="LAZR01063221">
    <property type="protein sequence ID" value="KKK59929.1"/>
    <property type="molecule type" value="Genomic_DNA"/>
</dbReference>